<dbReference type="InterPro" id="IPR026832">
    <property type="entry name" value="Asteroid"/>
</dbReference>
<dbReference type="Proteomes" id="UP001168990">
    <property type="component" value="Unassembled WGS sequence"/>
</dbReference>
<evidence type="ECO:0000256" key="1">
    <source>
        <dbReference type="ARBA" id="ARBA00007398"/>
    </source>
</evidence>
<proteinExistence type="inferred from homology"/>
<evidence type="ECO:0000313" key="3">
    <source>
        <dbReference type="EMBL" id="KAK0172613.1"/>
    </source>
</evidence>
<dbReference type="PANTHER" id="PTHR15665:SF1">
    <property type="entry name" value="PROTEIN ASTEROID HOMOLOG 1"/>
    <property type="match status" value="1"/>
</dbReference>
<evidence type="ECO:0000259" key="2">
    <source>
        <dbReference type="Pfam" id="PF00752"/>
    </source>
</evidence>
<reference evidence="3" key="2">
    <citation type="submission" date="2023-03" db="EMBL/GenBank/DDBJ databases">
        <authorList>
            <person name="Inwood S.N."/>
            <person name="Skelly J.G."/>
            <person name="Guhlin J."/>
            <person name="Harrop T.W.R."/>
            <person name="Goldson S.G."/>
            <person name="Dearden P.K."/>
        </authorList>
    </citation>
    <scope>NUCLEOTIDE SEQUENCE</scope>
    <source>
        <strain evidence="3">Irish</strain>
        <tissue evidence="3">Whole body</tissue>
    </source>
</reference>
<accession>A0AA39KST4</accession>
<dbReference type="Gene3D" id="3.40.50.1010">
    <property type="entry name" value="5'-nuclease"/>
    <property type="match status" value="1"/>
</dbReference>
<protein>
    <recommendedName>
        <fullName evidence="2">XPG N-terminal domain-containing protein</fullName>
    </recommendedName>
</protein>
<dbReference type="InterPro" id="IPR029060">
    <property type="entry name" value="PIN-like_dom_sf"/>
</dbReference>
<reference evidence="3" key="1">
    <citation type="journal article" date="2023" name="bioRxiv">
        <title>Scaffold-level genome assemblies of two parasitoid biocontrol wasps reveal the parthenogenesis mechanism and an associated novel virus.</title>
        <authorList>
            <person name="Inwood S."/>
            <person name="Skelly J."/>
            <person name="Guhlin J."/>
            <person name="Harrop T."/>
            <person name="Goldson S."/>
            <person name="Dearden P."/>
        </authorList>
    </citation>
    <scope>NUCLEOTIDE SEQUENCE</scope>
    <source>
        <strain evidence="3">Irish</strain>
        <tissue evidence="3">Whole body</tissue>
    </source>
</reference>
<dbReference type="EMBL" id="JAQQBS010000002">
    <property type="protein sequence ID" value="KAK0172613.1"/>
    <property type="molecule type" value="Genomic_DNA"/>
</dbReference>
<dbReference type="PANTHER" id="PTHR15665">
    <property type="entry name" value="ASTEROID PROTEIN"/>
    <property type="match status" value="1"/>
</dbReference>
<dbReference type="SUPFAM" id="SSF88723">
    <property type="entry name" value="PIN domain-like"/>
    <property type="match status" value="1"/>
</dbReference>
<dbReference type="InterPro" id="IPR006085">
    <property type="entry name" value="XPG_DNA_repair_N"/>
</dbReference>
<comment type="similarity">
    <text evidence="1">Belongs to the asteroid family.</text>
</comment>
<organism evidence="3 4">
    <name type="scientific">Microctonus aethiopoides</name>
    <dbReference type="NCBI Taxonomy" id="144406"/>
    <lineage>
        <taxon>Eukaryota</taxon>
        <taxon>Metazoa</taxon>
        <taxon>Ecdysozoa</taxon>
        <taxon>Arthropoda</taxon>
        <taxon>Hexapoda</taxon>
        <taxon>Insecta</taxon>
        <taxon>Pterygota</taxon>
        <taxon>Neoptera</taxon>
        <taxon>Endopterygota</taxon>
        <taxon>Hymenoptera</taxon>
        <taxon>Apocrita</taxon>
        <taxon>Ichneumonoidea</taxon>
        <taxon>Braconidae</taxon>
        <taxon>Euphorinae</taxon>
        <taxon>Microctonus</taxon>
    </lineage>
</organism>
<comment type="caution">
    <text evidence="3">The sequence shown here is derived from an EMBL/GenBank/DDBJ whole genome shotgun (WGS) entry which is preliminary data.</text>
</comment>
<keyword evidence="4" id="KW-1185">Reference proteome</keyword>
<sequence>MGISGLTKYIKERGRYYMEPFELDNTCLVIDGYNLTANLYATCKSCNHLFGGDYDQFFHVVFQFFNDLLQCKVTPLVILDGGWERKKTKTIIKRFSQQIERARGISHSTSTLNPPLLGTIFIDVLNKLEIRYAMCIFEADDAISSIAKNFNVPILSGDADFFLCGANFIPYYGYESRLSRYARGYVKKCHIYRVEKLLERFQGLDINVLPLASILMGNDYVDSSIFDAFFEYIQITMATKQQKIEVIFDWLKNHSLNTAIIAILKCLPVEKRENILHLIETIVNDFSKPPAVMLSLFNINEQSISEQLNNFTPFKFQGSLNNLEDMDDSVDNDVKYNNFKAQYRNVDESNELVECSDFVDENLNVSLEEWNEEKLIAALPQWFVNDHLAGKFPGYFVNILTDRICKIFLQYEDFSYCSARVISFPILTKICSLLITRKDCKISNTNTVIELLIRDGDKLGYQKLPVPLSTVSLDDIERKKIINETLQIHDDDKLDKLPPSWQLYVAAILYWMRQDNDIKLTNVHLCALLISMLIGIIDRTIGFNRPKNINQTQVRQTLNNLFLDGINKKKYQKIIGDDKSMLMVNLINSISKEDCASALPFFLEHSDVNNESSKFKKSGDNIIHVYVQFQSCLAHAMDLNALLGGIYVQPSPSEFFNGTLIYNVYSNFSTQSDVDTYIATRLNDSPGLLQIFKTLHKMISDIHKSCNN</sequence>
<dbReference type="AlphaFoldDB" id="A0AA39KST4"/>
<gene>
    <name evidence="3" type="ORF">PV328_005911</name>
</gene>
<dbReference type="Pfam" id="PF00752">
    <property type="entry name" value="XPG_N"/>
    <property type="match status" value="1"/>
</dbReference>
<evidence type="ECO:0000313" key="4">
    <source>
        <dbReference type="Proteomes" id="UP001168990"/>
    </source>
</evidence>
<name>A0AA39KST4_9HYME</name>
<feature type="domain" description="XPG N-terminal" evidence="2">
    <location>
        <begin position="1"/>
        <end position="97"/>
    </location>
</feature>
<dbReference type="GO" id="GO:0004518">
    <property type="term" value="F:nuclease activity"/>
    <property type="evidence" value="ECO:0007669"/>
    <property type="project" value="InterPro"/>
</dbReference>